<dbReference type="InterPro" id="IPR013013">
    <property type="entry name" value="PTS_EIIC_1"/>
</dbReference>
<gene>
    <name evidence="11" type="ORF">ACFYTF_05015</name>
</gene>
<name>A0ABW6PIG8_9NOCA</name>
<sequence>MTAAVEETPKKESALFAGLQRLGRSLMLPIAVLPAAGILLRLGQDDLLGRFSALHGAATVISAAGQAVFTWLPLIFAVGIAIGWAKKSDGSTALAAVVGYMVINGVFEAMSPIVLEGKTDPKGAQALINYGVLGGIVMGLLSAILWQRFYRTKLPDYLGFFNGRRLVPILTAVTGLVVGVLMAFVYPAFNAGLTWVGETVADHTVLGGGIYGTANRLLIPTGLHHILNSTVWFLVGDYSDAQGQLVRGDLNRFFAGDPTAGTFMTGFFPIMMFALPAAAFAIYRHARPSQKKLVGGIMLSTALTAFVTGITEPLEFSFMFVAWPLYVVHAILTGTVMALVNALGIHDGFTFSAGAIDYVLNFGKATDAWLLIPIGLGYAVVYYLLFSFVIKRWNLRTPGREPETDAEVDTPDAAEAEAAAALAATGDTRVDAPLVAEVEAKLDKTREGE</sequence>
<evidence type="ECO:0000256" key="3">
    <source>
        <dbReference type="ARBA" id="ARBA00022475"/>
    </source>
</evidence>
<dbReference type="PROSITE" id="PS51103">
    <property type="entry name" value="PTS_EIIC_TYPE_1"/>
    <property type="match status" value="1"/>
</dbReference>
<keyword evidence="2" id="KW-0813">Transport</keyword>
<evidence type="ECO:0000256" key="2">
    <source>
        <dbReference type="ARBA" id="ARBA00022448"/>
    </source>
</evidence>
<evidence type="ECO:0000256" key="1">
    <source>
        <dbReference type="ARBA" id="ARBA00004651"/>
    </source>
</evidence>
<dbReference type="RefSeq" id="WP_387699167.1">
    <property type="nucleotide sequence ID" value="NZ_JBIAMX010000002.1"/>
</dbReference>
<feature type="transmembrane region" description="Helical" evidence="9">
    <location>
        <begin position="127"/>
        <end position="146"/>
    </location>
</feature>
<dbReference type="Proteomes" id="UP001601444">
    <property type="component" value="Unassembled WGS sequence"/>
</dbReference>
<comment type="subcellular location">
    <subcellularLocation>
        <location evidence="1">Cell membrane</location>
        <topology evidence="1">Multi-pass membrane protein</topology>
    </subcellularLocation>
</comment>
<dbReference type="InterPro" id="IPR003352">
    <property type="entry name" value="PTS_EIIC"/>
</dbReference>
<protein>
    <submittedName>
        <fullName evidence="11">PTS transporter subunit EIIC</fullName>
    </submittedName>
</protein>
<dbReference type="Pfam" id="PF02378">
    <property type="entry name" value="PTS_EIIC"/>
    <property type="match status" value="1"/>
</dbReference>
<dbReference type="PANTHER" id="PTHR30009:SF4">
    <property type="entry name" value="PTS SYSTEM N-ACETYLGLUCOSAMINE-SPECIFIC EIICBA COMPONENT"/>
    <property type="match status" value="1"/>
</dbReference>
<evidence type="ECO:0000259" key="10">
    <source>
        <dbReference type="PROSITE" id="PS51103"/>
    </source>
</evidence>
<comment type="caution">
    <text evidence="11">The sequence shown here is derived from an EMBL/GenBank/DDBJ whole genome shotgun (WGS) entry which is preliminary data.</text>
</comment>
<evidence type="ECO:0000313" key="12">
    <source>
        <dbReference type="Proteomes" id="UP001601444"/>
    </source>
</evidence>
<feature type="domain" description="PTS EIIC type-1" evidence="10">
    <location>
        <begin position="13"/>
        <end position="402"/>
    </location>
</feature>
<accession>A0ABW6PIG8</accession>
<organism evidence="11 12">
    <name type="scientific">Nocardia thailandica</name>
    <dbReference type="NCBI Taxonomy" id="257275"/>
    <lineage>
        <taxon>Bacteria</taxon>
        <taxon>Bacillati</taxon>
        <taxon>Actinomycetota</taxon>
        <taxon>Actinomycetes</taxon>
        <taxon>Mycobacteriales</taxon>
        <taxon>Nocardiaceae</taxon>
        <taxon>Nocardia</taxon>
    </lineage>
</organism>
<feature type="transmembrane region" description="Helical" evidence="9">
    <location>
        <begin position="26"/>
        <end position="43"/>
    </location>
</feature>
<proteinExistence type="predicted"/>
<keyword evidence="3" id="KW-1003">Cell membrane</keyword>
<feature type="transmembrane region" description="Helical" evidence="9">
    <location>
        <begin position="92"/>
        <end position="115"/>
    </location>
</feature>
<feature type="transmembrane region" description="Helical" evidence="9">
    <location>
        <begin position="368"/>
        <end position="390"/>
    </location>
</feature>
<dbReference type="PANTHER" id="PTHR30009">
    <property type="entry name" value="CYTOCHROME C-TYPE SYNTHESIS PROTEIN AND PTS TRANSMEMBRANE COMPONENT"/>
    <property type="match status" value="1"/>
</dbReference>
<evidence type="ECO:0000256" key="9">
    <source>
        <dbReference type="SAM" id="Phobius"/>
    </source>
</evidence>
<feature type="transmembrane region" description="Helical" evidence="9">
    <location>
        <begin position="63"/>
        <end position="85"/>
    </location>
</feature>
<keyword evidence="7 9" id="KW-1133">Transmembrane helix</keyword>
<feature type="transmembrane region" description="Helical" evidence="9">
    <location>
        <begin position="260"/>
        <end position="281"/>
    </location>
</feature>
<keyword evidence="5" id="KW-0598">Phosphotransferase system</keyword>
<evidence type="ECO:0000256" key="4">
    <source>
        <dbReference type="ARBA" id="ARBA00022597"/>
    </source>
</evidence>
<keyword evidence="6 9" id="KW-0812">Transmembrane</keyword>
<evidence type="ECO:0000313" key="11">
    <source>
        <dbReference type="EMBL" id="MFF0542177.1"/>
    </source>
</evidence>
<keyword evidence="8 9" id="KW-0472">Membrane</keyword>
<keyword evidence="4" id="KW-0762">Sugar transport</keyword>
<dbReference type="InterPro" id="IPR050429">
    <property type="entry name" value="PTS_Glucose_EIICBA"/>
</dbReference>
<evidence type="ECO:0000256" key="8">
    <source>
        <dbReference type="ARBA" id="ARBA00023136"/>
    </source>
</evidence>
<dbReference type="EMBL" id="JBIAMX010000002">
    <property type="protein sequence ID" value="MFF0542177.1"/>
    <property type="molecule type" value="Genomic_DNA"/>
</dbReference>
<evidence type="ECO:0000256" key="7">
    <source>
        <dbReference type="ARBA" id="ARBA00022989"/>
    </source>
</evidence>
<evidence type="ECO:0000256" key="5">
    <source>
        <dbReference type="ARBA" id="ARBA00022683"/>
    </source>
</evidence>
<feature type="transmembrane region" description="Helical" evidence="9">
    <location>
        <begin position="166"/>
        <end position="189"/>
    </location>
</feature>
<reference evidence="11 12" key="1">
    <citation type="submission" date="2024-10" db="EMBL/GenBank/DDBJ databases">
        <title>The Natural Products Discovery Center: Release of the First 8490 Sequenced Strains for Exploring Actinobacteria Biosynthetic Diversity.</title>
        <authorList>
            <person name="Kalkreuter E."/>
            <person name="Kautsar S.A."/>
            <person name="Yang D."/>
            <person name="Bader C.D."/>
            <person name="Teijaro C.N."/>
            <person name="Fluegel L."/>
            <person name="Davis C.M."/>
            <person name="Simpson J.R."/>
            <person name="Lauterbach L."/>
            <person name="Steele A.D."/>
            <person name="Gui C."/>
            <person name="Meng S."/>
            <person name="Li G."/>
            <person name="Viehrig K."/>
            <person name="Ye F."/>
            <person name="Su P."/>
            <person name="Kiefer A.F."/>
            <person name="Nichols A."/>
            <person name="Cepeda A.J."/>
            <person name="Yan W."/>
            <person name="Fan B."/>
            <person name="Jiang Y."/>
            <person name="Adhikari A."/>
            <person name="Zheng C.-J."/>
            <person name="Schuster L."/>
            <person name="Cowan T.M."/>
            <person name="Smanski M.J."/>
            <person name="Chevrette M.G."/>
            <person name="De Carvalho L.P.S."/>
            <person name="Shen B."/>
        </authorList>
    </citation>
    <scope>NUCLEOTIDE SEQUENCE [LARGE SCALE GENOMIC DNA]</scope>
    <source>
        <strain evidence="11 12">NPDC004045</strain>
    </source>
</reference>
<evidence type="ECO:0000256" key="6">
    <source>
        <dbReference type="ARBA" id="ARBA00022692"/>
    </source>
</evidence>
<keyword evidence="12" id="KW-1185">Reference proteome</keyword>